<organism evidence="1 2">
    <name type="scientific">Paramuricea clavata</name>
    <name type="common">Red gorgonian</name>
    <name type="synonym">Violescent sea-whip</name>
    <dbReference type="NCBI Taxonomy" id="317549"/>
    <lineage>
        <taxon>Eukaryota</taxon>
        <taxon>Metazoa</taxon>
        <taxon>Cnidaria</taxon>
        <taxon>Anthozoa</taxon>
        <taxon>Octocorallia</taxon>
        <taxon>Malacalcyonacea</taxon>
        <taxon>Plexauridae</taxon>
        <taxon>Paramuricea</taxon>
    </lineage>
</organism>
<name>A0A7D9IL18_PARCT</name>
<dbReference type="EMBL" id="CACRXK020006099">
    <property type="protein sequence ID" value="CAB4008359.1"/>
    <property type="molecule type" value="Genomic_DNA"/>
</dbReference>
<accession>A0A7D9IL18</accession>
<proteinExistence type="predicted"/>
<dbReference type="AlphaFoldDB" id="A0A7D9IL18"/>
<sequence>MFQCSGMVSWTVFLAVFYLFWVTSLFGSQCYQIFWRGMTTNEVINAPRYQHFFTKDNGGMPSSPFTRGVIGNIADFFQCSCFGLVRPVYVDWKAEFNFDQFSAHKKQTV</sequence>
<dbReference type="Proteomes" id="UP001152795">
    <property type="component" value="Unassembled WGS sequence"/>
</dbReference>
<protein>
    <submittedName>
        <fullName evidence="1">Uncharacterized protein</fullName>
    </submittedName>
</protein>
<reference evidence="1" key="1">
    <citation type="submission" date="2020-04" db="EMBL/GenBank/DDBJ databases">
        <authorList>
            <person name="Alioto T."/>
            <person name="Alioto T."/>
            <person name="Gomez Garrido J."/>
        </authorList>
    </citation>
    <scope>NUCLEOTIDE SEQUENCE</scope>
    <source>
        <strain evidence="1">A484AB</strain>
    </source>
</reference>
<keyword evidence="2" id="KW-1185">Reference proteome</keyword>
<evidence type="ECO:0000313" key="2">
    <source>
        <dbReference type="Proteomes" id="UP001152795"/>
    </source>
</evidence>
<comment type="caution">
    <text evidence="1">The sequence shown here is derived from an EMBL/GenBank/DDBJ whole genome shotgun (WGS) entry which is preliminary data.</text>
</comment>
<gene>
    <name evidence="1" type="ORF">PACLA_8A037919</name>
</gene>
<dbReference type="OrthoDB" id="6781668at2759"/>
<evidence type="ECO:0000313" key="1">
    <source>
        <dbReference type="EMBL" id="CAB4008359.1"/>
    </source>
</evidence>